<reference evidence="1" key="1">
    <citation type="journal article" date="2015" name="Int. J. Med. Microbiol.">
        <title>Heterogenic virulence in a diarrheagenic Escherichia coli: evidence for an EPEC expressing heat-labile toxin of ETEC.</title>
        <authorList>
            <person name="Dutta S."/>
            <person name="Pazhani G.P."/>
            <person name="Nataro J.P."/>
            <person name="Ramamurthy T."/>
        </authorList>
    </citation>
    <scope>NUCLEOTIDE SEQUENCE</scope>
    <source>
        <strain evidence="1">639</strain>
        <plasmid evidence="1">unnamed</plasmid>
    </source>
</reference>
<name>A0A0E3MUZ9_ECOLX</name>
<dbReference type="RefSeq" id="WP_024167768.1">
    <property type="nucleotide sequence ID" value="NZ_BDRO01000056.1"/>
</dbReference>
<protein>
    <submittedName>
        <fullName evidence="1">Uncharacterized protein</fullName>
    </submittedName>
</protein>
<sequence length="65" mass="8061">MLPKNPSNQFRRFTHLASNAERKKKYDLADKFWNKALVYTVKKENIEWIIRRKEFCLRQKDKINY</sequence>
<accession>A0A0E3MUZ9</accession>
<evidence type="ECO:0000313" key="1">
    <source>
        <dbReference type="EMBL" id="AKA87281.1"/>
    </source>
</evidence>
<dbReference type="EMBL" id="KJ716874">
    <property type="protein sequence ID" value="AKA87281.1"/>
    <property type="molecule type" value="Genomic_DNA"/>
</dbReference>
<dbReference type="NCBIfam" id="NF033650">
    <property type="entry name" value="ANR_neg_reg"/>
    <property type="match status" value="1"/>
</dbReference>
<geneLocation type="plasmid" evidence="1">
    <name>unnamed</name>
</geneLocation>
<keyword evidence="1" id="KW-0614">Plasmid</keyword>
<organism evidence="1">
    <name type="scientific">Escherichia coli</name>
    <dbReference type="NCBI Taxonomy" id="562"/>
    <lineage>
        <taxon>Bacteria</taxon>
        <taxon>Pseudomonadati</taxon>
        <taxon>Pseudomonadota</taxon>
        <taxon>Gammaproteobacteria</taxon>
        <taxon>Enterobacterales</taxon>
        <taxon>Enterobacteriaceae</taxon>
        <taxon>Escherichia</taxon>
    </lineage>
</organism>
<dbReference type="AlphaFoldDB" id="A0A0E3MUZ9"/>
<proteinExistence type="predicted"/>
<dbReference type="InterPro" id="IPR047666">
    <property type="entry name" value="ANR_neg_reg"/>
</dbReference>